<keyword evidence="6" id="KW-0460">Magnesium</keyword>
<keyword evidence="2" id="KW-0762">Sugar transport</keyword>
<dbReference type="EMBL" id="VDFP01000077">
    <property type="protein sequence ID" value="MQS77133.1"/>
    <property type="molecule type" value="Genomic_DNA"/>
</dbReference>
<evidence type="ECO:0000256" key="5">
    <source>
        <dbReference type="PIRSR" id="PIRSR000699-1"/>
    </source>
</evidence>
<evidence type="ECO:0000256" key="6">
    <source>
        <dbReference type="PIRSR" id="PIRSR000699-2"/>
    </source>
</evidence>
<reference evidence="8 9" key="1">
    <citation type="journal article" date="2019" name="Syst. Appl. Microbiol.">
        <title>Polyphasic characterization of two novel Lactobacillus spp. isolated from blown salami packages: Description of Lactobacillus halodurans sp. nov. and Lactobacillus salsicarnum sp. nov.</title>
        <authorList>
            <person name="Schuster J.A."/>
            <person name="Klingl A."/>
            <person name="Vogel R.F."/>
            <person name="Ehrmann M.A."/>
        </authorList>
    </citation>
    <scope>NUCLEOTIDE SEQUENCE [LARGE SCALE GENOMIC DNA]</scope>
    <source>
        <strain evidence="8 9">TMW 1.2172</strain>
    </source>
</reference>
<feature type="modified residue" description="Phosphohistidine; by HPr" evidence="7">
    <location>
        <position position="74"/>
    </location>
</feature>
<comment type="caution">
    <text evidence="8">The sequence shown here is derived from an EMBL/GenBank/DDBJ whole genome shotgun (WGS) entry which is preliminary data.</text>
</comment>
<protein>
    <submittedName>
        <fullName evidence="8">PTS lactose/cellobiose transporter subunit IIA</fullName>
    </submittedName>
</protein>
<dbReference type="Gene3D" id="1.20.58.80">
    <property type="entry name" value="Phosphotransferase system, lactose/cellobiose-type IIA subunit"/>
    <property type="match status" value="1"/>
</dbReference>
<dbReference type="PIRSF" id="PIRSF000699">
    <property type="entry name" value="PTS_IILac_III"/>
    <property type="match status" value="1"/>
</dbReference>
<dbReference type="PANTHER" id="PTHR34382">
    <property type="entry name" value="PTS SYSTEM N,N'-DIACETYLCHITOBIOSE-SPECIFIC EIIA COMPONENT"/>
    <property type="match status" value="1"/>
</dbReference>
<evidence type="ECO:0000313" key="8">
    <source>
        <dbReference type="EMBL" id="MQS77133.1"/>
    </source>
</evidence>
<dbReference type="GO" id="GO:0046872">
    <property type="term" value="F:metal ion binding"/>
    <property type="evidence" value="ECO:0007669"/>
    <property type="project" value="UniProtKB-KW"/>
</dbReference>
<dbReference type="Proteomes" id="UP000414364">
    <property type="component" value="Unassembled WGS sequence"/>
</dbReference>
<dbReference type="InterPro" id="IPR036542">
    <property type="entry name" value="PTS_IIA_lac/cel_sf"/>
</dbReference>
<name>A0A5P0ZS86_9LACO</name>
<dbReference type="SUPFAM" id="SSF46973">
    <property type="entry name" value="Enzyme IIa from lactose specific PTS, IIa-lac"/>
    <property type="match status" value="1"/>
</dbReference>
<gene>
    <name evidence="8" type="ORF">FHL06_12475</name>
</gene>
<dbReference type="InterPro" id="IPR003188">
    <property type="entry name" value="PTS_IIA_lac/cel"/>
</dbReference>
<evidence type="ECO:0000256" key="4">
    <source>
        <dbReference type="ARBA" id="ARBA00022683"/>
    </source>
</evidence>
<evidence type="ECO:0000313" key="9">
    <source>
        <dbReference type="Proteomes" id="UP000414364"/>
    </source>
</evidence>
<keyword evidence="6" id="KW-0479">Metal-binding</keyword>
<dbReference type="CDD" id="cd00215">
    <property type="entry name" value="PTS_IIA_lac"/>
    <property type="match status" value="1"/>
</dbReference>
<comment type="cofactor">
    <cofactor evidence="6">
        <name>Mg(2+)</name>
        <dbReference type="ChEBI" id="CHEBI:18420"/>
    </cofactor>
    <text evidence="6">Binds 1 Mg(2+) ion per trimer.</text>
</comment>
<organism evidence="8 9">
    <name type="scientific">Companilactobacillus halodurans</name>
    <dbReference type="NCBI Taxonomy" id="2584183"/>
    <lineage>
        <taxon>Bacteria</taxon>
        <taxon>Bacillati</taxon>
        <taxon>Bacillota</taxon>
        <taxon>Bacilli</taxon>
        <taxon>Lactobacillales</taxon>
        <taxon>Lactobacillaceae</taxon>
        <taxon>Companilactobacillus</taxon>
    </lineage>
</organism>
<accession>A0A5P0ZS86</accession>
<dbReference type="GO" id="GO:0009401">
    <property type="term" value="P:phosphoenolpyruvate-dependent sugar phosphotransferase system"/>
    <property type="evidence" value="ECO:0007669"/>
    <property type="project" value="UniProtKB-KW"/>
</dbReference>
<evidence type="ECO:0000256" key="7">
    <source>
        <dbReference type="PROSITE-ProRule" id="PRU00418"/>
    </source>
</evidence>
<keyword evidence="4" id="KW-0598">Phosphotransferase system</keyword>
<feature type="non-terminal residue" evidence="8">
    <location>
        <position position="1"/>
    </location>
</feature>
<dbReference type="GO" id="GO:0016740">
    <property type="term" value="F:transferase activity"/>
    <property type="evidence" value="ECO:0007669"/>
    <property type="project" value="UniProtKB-KW"/>
</dbReference>
<keyword evidence="1" id="KW-0813">Transport</keyword>
<feature type="binding site" evidence="6">
    <location>
        <position position="77"/>
    </location>
    <ligand>
        <name>Mg(2+)</name>
        <dbReference type="ChEBI" id="CHEBI:18420"/>
        <note>ligand shared between all trimeric partners</note>
    </ligand>
</feature>
<dbReference type="RefSeq" id="WP_153386905.1">
    <property type="nucleotide sequence ID" value="NZ_VDFP01000077.1"/>
</dbReference>
<dbReference type="PROSITE" id="PS51095">
    <property type="entry name" value="PTS_EIIA_TYPE_3"/>
    <property type="match status" value="1"/>
</dbReference>
<evidence type="ECO:0000256" key="1">
    <source>
        <dbReference type="ARBA" id="ARBA00022448"/>
    </source>
</evidence>
<keyword evidence="3" id="KW-0808">Transferase</keyword>
<dbReference type="Pfam" id="PF02255">
    <property type="entry name" value="PTS_IIA"/>
    <property type="match status" value="1"/>
</dbReference>
<proteinExistence type="predicted"/>
<sequence length="104" mass="11756">SLNSIAMKLIIHAGNARNLANEAFDLAKDRKFEDSVNKMKESNSEIVQAHNAQTEVIQAEAGGEEYEYSPLFAHAQDTLMTVSTEINMIYKFIEILKIMFKECN</sequence>
<evidence type="ECO:0000256" key="2">
    <source>
        <dbReference type="ARBA" id="ARBA00022597"/>
    </source>
</evidence>
<dbReference type="PANTHER" id="PTHR34382:SF7">
    <property type="entry name" value="PTS SYSTEM N,N'-DIACETYLCHITOBIOSE-SPECIFIC EIIA COMPONENT"/>
    <property type="match status" value="1"/>
</dbReference>
<feature type="active site" description="Tele-phosphohistidine intermediate" evidence="5">
    <location>
        <position position="74"/>
    </location>
</feature>
<evidence type="ECO:0000256" key="3">
    <source>
        <dbReference type="ARBA" id="ARBA00022679"/>
    </source>
</evidence>
<dbReference type="AlphaFoldDB" id="A0A5P0ZS86"/>